<dbReference type="Pfam" id="PF00440">
    <property type="entry name" value="TetR_N"/>
    <property type="match status" value="1"/>
</dbReference>
<evidence type="ECO:0000256" key="1">
    <source>
        <dbReference type="ARBA" id="ARBA00023125"/>
    </source>
</evidence>
<dbReference type="GO" id="GO:0000976">
    <property type="term" value="F:transcription cis-regulatory region binding"/>
    <property type="evidence" value="ECO:0007669"/>
    <property type="project" value="TreeGrafter"/>
</dbReference>
<dbReference type="PANTHER" id="PTHR30055">
    <property type="entry name" value="HTH-TYPE TRANSCRIPTIONAL REGULATOR RUTR"/>
    <property type="match status" value="1"/>
</dbReference>
<protein>
    <submittedName>
        <fullName evidence="5">Transcriptional regulator, TetR family</fullName>
    </submittedName>
</protein>
<gene>
    <name evidence="5" type="ORF">SAMN05444320_106122</name>
</gene>
<feature type="domain" description="HTH tetR-type" evidence="4">
    <location>
        <begin position="30"/>
        <end position="90"/>
    </location>
</feature>
<dbReference type="RefSeq" id="WP_083959840.1">
    <property type="nucleotide sequence ID" value="NZ_FQVN01000006.1"/>
</dbReference>
<proteinExistence type="predicted"/>
<feature type="DNA-binding region" description="H-T-H motif" evidence="2">
    <location>
        <begin position="53"/>
        <end position="72"/>
    </location>
</feature>
<dbReference type="Gene3D" id="1.10.357.10">
    <property type="entry name" value="Tetracycline Repressor, domain 2"/>
    <property type="match status" value="1"/>
</dbReference>
<dbReference type="AlphaFoldDB" id="A0A1M5GH97"/>
<evidence type="ECO:0000313" key="5">
    <source>
        <dbReference type="EMBL" id="SHG03093.1"/>
    </source>
</evidence>
<evidence type="ECO:0000259" key="4">
    <source>
        <dbReference type="PROSITE" id="PS50977"/>
    </source>
</evidence>
<accession>A0A1M5GH97</accession>
<feature type="compositionally biased region" description="Low complexity" evidence="3">
    <location>
        <begin position="211"/>
        <end position="220"/>
    </location>
</feature>
<dbReference type="STRING" id="2017.SAMN05444320_106122"/>
<reference evidence="5 6" key="1">
    <citation type="submission" date="2016-11" db="EMBL/GenBank/DDBJ databases">
        <authorList>
            <person name="Jaros S."/>
            <person name="Januszkiewicz K."/>
            <person name="Wedrychowicz H."/>
        </authorList>
    </citation>
    <scope>NUCLEOTIDE SEQUENCE [LARGE SCALE GENOMIC DNA]</scope>
    <source>
        <strain evidence="5 6">DSM 44523</strain>
    </source>
</reference>
<dbReference type="Proteomes" id="UP000184501">
    <property type="component" value="Unassembled WGS sequence"/>
</dbReference>
<evidence type="ECO:0000313" key="6">
    <source>
        <dbReference type="Proteomes" id="UP000184501"/>
    </source>
</evidence>
<dbReference type="InterPro" id="IPR009057">
    <property type="entry name" value="Homeodomain-like_sf"/>
</dbReference>
<dbReference type="InterPro" id="IPR001647">
    <property type="entry name" value="HTH_TetR"/>
</dbReference>
<evidence type="ECO:0000256" key="2">
    <source>
        <dbReference type="PROSITE-ProRule" id="PRU00335"/>
    </source>
</evidence>
<dbReference type="PRINTS" id="PR00455">
    <property type="entry name" value="HTHTETR"/>
</dbReference>
<dbReference type="EMBL" id="FQVN01000006">
    <property type="protein sequence ID" value="SHG03093.1"/>
    <property type="molecule type" value="Genomic_DNA"/>
</dbReference>
<dbReference type="PANTHER" id="PTHR30055:SF226">
    <property type="entry name" value="HTH-TYPE TRANSCRIPTIONAL REGULATOR PKSA"/>
    <property type="match status" value="1"/>
</dbReference>
<dbReference type="GO" id="GO:0003700">
    <property type="term" value="F:DNA-binding transcription factor activity"/>
    <property type="evidence" value="ECO:0007669"/>
    <property type="project" value="TreeGrafter"/>
</dbReference>
<dbReference type="SUPFAM" id="SSF46689">
    <property type="entry name" value="Homeodomain-like"/>
    <property type="match status" value="1"/>
</dbReference>
<dbReference type="InterPro" id="IPR050109">
    <property type="entry name" value="HTH-type_TetR-like_transc_reg"/>
</dbReference>
<feature type="region of interest" description="Disordered" evidence="3">
    <location>
        <begin position="211"/>
        <end position="233"/>
    </location>
</feature>
<evidence type="ECO:0000256" key="3">
    <source>
        <dbReference type="SAM" id="MobiDB-lite"/>
    </source>
</evidence>
<dbReference type="PROSITE" id="PS50977">
    <property type="entry name" value="HTH_TETR_2"/>
    <property type="match status" value="1"/>
</dbReference>
<keyword evidence="1 2" id="KW-0238">DNA-binding</keyword>
<keyword evidence="6" id="KW-1185">Reference proteome</keyword>
<sequence>MTAGAAVPQGTSGRSARPGGGCPADAGETGSARDRILRAAGELFAESGFDATPTSRVAERAGVPKGLVHYYFRHKPDLLAAIVERLPDELVDHRAVVVPGDVAESLRRLVAELDARLGVGPARLLWREADRHEAVRAALRRRFARLVEQVRGVIAAARPASARRADVDSAAGLLALAVSYRHAAVGPGEQVGPMERELTFLADALALGAGRAPPARPAGRQGVGTPAPGSVIR</sequence>
<name>A0A1M5GH97_STRHI</name>
<dbReference type="OrthoDB" id="2356263at2"/>
<organism evidence="5 6">
    <name type="scientific">Streptoalloteichus hindustanus</name>
    <dbReference type="NCBI Taxonomy" id="2017"/>
    <lineage>
        <taxon>Bacteria</taxon>
        <taxon>Bacillati</taxon>
        <taxon>Actinomycetota</taxon>
        <taxon>Actinomycetes</taxon>
        <taxon>Pseudonocardiales</taxon>
        <taxon>Pseudonocardiaceae</taxon>
        <taxon>Streptoalloteichus</taxon>
    </lineage>
</organism>
<feature type="region of interest" description="Disordered" evidence="3">
    <location>
        <begin position="1"/>
        <end position="29"/>
    </location>
</feature>